<evidence type="ECO:0000256" key="1">
    <source>
        <dbReference type="ARBA" id="ARBA00022475"/>
    </source>
</evidence>
<keyword evidence="2 6" id="KW-0812">Transmembrane</keyword>
<feature type="transmembrane region" description="Helical" evidence="6">
    <location>
        <begin position="51"/>
        <end position="72"/>
    </location>
</feature>
<keyword evidence="9" id="KW-1185">Reference proteome</keyword>
<dbReference type="GO" id="GO:0005886">
    <property type="term" value="C:plasma membrane"/>
    <property type="evidence" value="ECO:0007669"/>
    <property type="project" value="InterPro"/>
</dbReference>
<evidence type="ECO:0000259" key="7">
    <source>
        <dbReference type="Pfam" id="PF06305"/>
    </source>
</evidence>
<evidence type="ECO:0000256" key="3">
    <source>
        <dbReference type="ARBA" id="ARBA00022989"/>
    </source>
</evidence>
<keyword evidence="4 6" id="KW-0472">Membrane</keyword>
<dbReference type="RefSeq" id="WP_019022076.1">
    <property type="nucleotide sequence ID" value="NZ_MUZR01000003.1"/>
</dbReference>
<dbReference type="AlphaFoldDB" id="A0A1V3A224"/>
<name>A0A1V3A224_9GAMM</name>
<feature type="coiled-coil region" evidence="5">
    <location>
        <begin position="72"/>
        <end position="99"/>
    </location>
</feature>
<keyword evidence="3 6" id="KW-1133">Transmembrane helix</keyword>
<feature type="domain" description="Lipopolysaccharide assembly protein A" evidence="7">
    <location>
        <begin position="32"/>
        <end position="94"/>
    </location>
</feature>
<feature type="transmembrane region" description="Helical" evidence="6">
    <location>
        <begin position="12"/>
        <end position="31"/>
    </location>
</feature>
<accession>A0A1V3A224</accession>
<proteinExistence type="predicted"/>
<evidence type="ECO:0000313" key="8">
    <source>
        <dbReference type="EMBL" id="OOC11395.1"/>
    </source>
</evidence>
<dbReference type="EMBL" id="MUZR01000003">
    <property type="protein sequence ID" value="OOC11395.1"/>
    <property type="molecule type" value="Genomic_DNA"/>
</dbReference>
<reference evidence="8 9" key="1">
    <citation type="submission" date="2017-02" db="EMBL/GenBank/DDBJ databases">
        <title>Genomic diversity within the haloalkaliphilic genus Thioalkalivibrio.</title>
        <authorList>
            <person name="Ahn A.-C."/>
            <person name="Meier-Kolthoff J."/>
            <person name="Overmars L."/>
            <person name="Richter M."/>
            <person name="Woyke T."/>
            <person name="Sorokin D.Y."/>
            <person name="Muyzer G."/>
        </authorList>
    </citation>
    <scope>NUCLEOTIDE SEQUENCE [LARGE SCALE GENOMIC DNA]</scope>
    <source>
        <strain evidence="8 9">HL17</strain>
    </source>
</reference>
<dbReference type="InterPro" id="IPR010445">
    <property type="entry name" value="LapA_dom"/>
</dbReference>
<evidence type="ECO:0000256" key="4">
    <source>
        <dbReference type="ARBA" id="ARBA00023136"/>
    </source>
</evidence>
<dbReference type="OrthoDB" id="5787239at2"/>
<keyword evidence="1" id="KW-1003">Cell membrane</keyword>
<sequence>MAEHGKSRLRHWVAFVALILISSGIGILVVFNEGAATLHLPGLTLEAPLIVLLGLSALAGVLIASLIFWLRLRRLQRKIDRLRDENRALRVEVEQLRTAPMRDFY</sequence>
<dbReference type="STRING" id="252474.B1A74_01080"/>
<keyword evidence="5" id="KW-0175">Coiled coil</keyword>
<comment type="caution">
    <text evidence="8">The sequence shown here is derived from an EMBL/GenBank/DDBJ whole genome shotgun (WGS) entry which is preliminary data.</text>
</comment>
<gene>
    <name evidence="8" type="ORF">B1A74_01080</name>
</gene>
<dbReference type="Proteomes" id="UP000189177">
    <property type="component" value="Unassembled WGS sequence"/>
</dbReference>
<evidence type="ECO:0000256" key="5">
    <source>
        <dbReference type="SAM" id="Coils"/>
    </source>
</evidence>
<protein>
    <recommendedName>
        <fullName evidence="7">Lipopolysaccharide assembly protein A domain-containing protein</fullName>
    </recommendedName>
</protein>
<dbReference type="Pfam" id="PF06305">
    <property type="entry name" value="LapA_dom"/>
    <property type="match status" value="1"/>
</dbReference>
<evidence type="ECO:0000313" key="9">
    <source>
        <dbReference type="Proteomes" id="UP000189177"/>
    </source>
</evidence>
<organism evidence="8 9">
    <name type="scientific">Thioalkalivibrio halophilus</name>
    <dbReference type="NCBI Taxonomy" id="252474"/>
    <lineage>
        <taxon>Bacteria</taxon>
        <taxon>Pseudomonadati</taxon>
        <taxon>Pseudomonadota</taxon>
        <taxon>Gammaproteobacteria</taxon>
        <taxon>Chromatiales</taxon>
        <taxon>Ectothiorhodospiraceae</taxon>
        <taxon>Thioalkalivibrio</taxon>
    </lineage>
</organism>
<evidence type="ECO:0000256" key="6">
    <source>
        <dbReference type="SAM" id="Phobius"/>
    </source>
</evidence>
<evidence type="ECO:0000256" key="2">
    <source>
        <dbReference type="ARBA" id="ARBA00022692"/>
    </source>
</evidence>